<evidence type="ECO:0000256" key="1">
    <source>
        <dbReference type="ARBA" id="ARBA00008694"/>
    </source>
</evidence>
<name>A0A2V4APK3_9PSEU</name>
<accession>A0A2V4APK3</accession>
<dbReference type="FunFam" id="3.40.630.30:FF:000064">
    <property type="entry name" value="GNAT family acetyltransferase"/>
    <property type="match status" value="1"/>
</dbReference>
<dbReference type="InterPro" id="IPR051016">
    <property type="entry name" value="Diverse_Substrate_AcTransf"/>
</dbReference>
<dbReference type="EMBL" id="MASW01000006">
    <property type="protein sequence ID" value="PXY21056.1"/>
    <property type="molecule type" value="Genomic_DNA"/>
</dbReference>
<dbReference type="InterPro" id="IPR000182">
    <property type="entry name" value="GNAT_dom"/>
</dbReference>
<dbReference type="Pfam" id="PF00583">
    <property type="entry name" value="Acetyltransf_1"/>
    <property type="match status" value="1"/>
</dbReference>
<evidence type="ECO:0000256" key="2">
    <source>
        <dbReference type="ARBA" id="ARBA00022679"/>
    </source>
</evidence>
<evidence type="ECO:0000313" key="4">
    <source>
        <dbReference type="EMBL" id="PXY21056.1"/>
    </source>
</evidence>
<evidence type="ECO:0000313" key="5">
    <source>
        <dbReference type="Proteomes" id="UP000249915"/>
    </source>
</evidence>
<dbReference type="PROSITE" id="PS51186">
    <property type="entry name" value="GNAT"/>
    <property type="match status" value="1"/>
</dbReference>
<keyword evidence="2 4" id="KW-0808">Transferase</keyword>
<dbReference type="Proteomes" id="UP000249915">
    <property type="component" value="Unassembled WGS sequence"/>
</dbReference>
<evidence type="ECO:0000256" key="3">
    <source>
        <dbReference type="ARBA" id="ARBA00023315"/>
    </source>
</evidence>
<sequence>MDHRIRRVREADVETVVKLVHELAEFERAPQECHLTPAQLHAALFGEAPALFGHVAESGGDIGGFTLWFLNFSTWRGVHGIYLEDLYVRPELRGSGLGKALLAALAEECVDRGYARLEWSVLNWNPALDFYTALGAVPMDGWTTCRLTDEPLRALAGESRRS</sequence>
<dbReference type="PANTHER" id="PTHR10545:SF29">
    <property type="entry name" value="GH14572P-RELATED"/>
    <property type="match status" value="1"/>
</dbReference>
<comment type="caution">
    <text evidence="4">The sequence shown here is derived from an EMBL/GenBank/DDBJ whole genome shotgun (WGS) entry which is preliminary data.</text>
</comment>
<dbReference type="PANTHER" id="PTHR10545">
    <property type="entry name" value="DIAMINE N-ACETYLTRANSFERASE"/>
    <property type="match status" value="1"/>
</dbReference>
<keyword evidence="3" id="KW-0012">Acyltransferase</keyword>
<comment type="similarity">
    <text evidence="1">Belongs to the acetyltransferase family.</text>
</comment>
<organism evidence="4 5">
    <name type="scientific">Prauserella muralis</name>
    <dbReference type="NCBI Taxonomy" id="588067"/>
    <lineage>
        <taxon>Bacteria</taxon>
        <taxon>Bacillati</taxon>
        <taxon>Actinomycetota</taxon>
        <taxon>Actinomycetes</taxon>
        <taxon>Pseudonocardiales</taxon>
        <taxon>Pseudonocardiaceae</taxon>
        <taxon>Prauserella</taxon>
    </lineage>
</organism>
<reference evidence="4 5" key="1">
    <citation type="submission" date="2016-07" db="EMBL/GenBank/DDBJ databases">
        <title>Draft genome sequence of Prauserella muralis DSM 45305, isolated from a mould-covered wall in an indoor environment.</title>
        <authorList>
            <person name="Ruckert C."/>
            <person name="Albersmeier A."/>
            <person name="Jiang C.-L."/>
            <person name="Jiang Y."/>
            <person name="Kalinowski J."/>
            <person name="Schneider O."/>
            <person name="Winkler A."/>
            <person name="Zotchev S.B."/>
        </authorList>
    </citation>
    <scope>NUCLEOTIDE SEQUENCE [LARGE SCALE GENOMIC DNA]</scope>
    <source>
        <strain evidence="4 5">DSM 45305</strain>
    </source>
</reference>
<gene>
    <name evidence="4" type="ORF">BAY60_26650</name>
</gene>
<protein>
    <submittedName>
        <fullName evidence="4">GCN5 family acetyltransferase</fullName>
    </submittedName>
</protein>
<dbReference type="InterPro" id="IPR016181">
    <property type="entry name" value="Acyl_CoA_acyltransferase"/>
</dbReference>
<keyword evidence="5" id="KW-1185">Reference proteome</keyword>
<dbReference type="OrthoDB" id="9805924at2"/>
<dbReference type="AlphaFoldDB" id="A0A2V4APK3"/>
<dbReference type="SUPFAM" id="SSF55729">
    <property type="entry name" value="Acyl-CoA N-acyltransferases (Nat)"/>
    <property type="match status" value="1"/>
</dbReference>
<proteinExistence type="inferred from homology"/>
<dbReference type="Gene3D" id="3.40.630.30">
    <property type="match status" value="1"/>
</dbReference>
<dbReference type="GO" id="GO:0008080">
    <property type="term" value="F:N-acetyltransferase activity"/>
    <property type="evidence" value="ECO:0007669"/>
    <property type="project" value="TreeGrafter"/>
</dbReference>
<dbReference type="RefSeq" id="WP_112284296.1">
    <property type="nucleotide sequence ID" value="NZ_MASW01000006.1"/>
</dbReference>